<feature type="compositionally biased region" description="Polar residues" evidence="3">
    <location>
        <begin position="288"/>
        <end position="302"/>
    </location>
</feature>
<dbReference type="PROSITE" id="PS50102">
    <property type="entry name" value="RRM"/>
    <property type="match status" value="1"/>
</dbReference>
<gene>
    <name evidence="6" type="ORF">PtA15_5A653</name>
</gene>
<dbReference type="Proteomes" id="UP001164743">
    <property type="component" value="Chromosome 5A"/>
</dbReference>
<keyword evidence="7" id="KW-1185">Reference proteome</keyword>
<feature type="compositionally biased region" description="Basic and acidic residues" evidence="3">
    <location>
        <begin position="674"/>
        <end position="685"/>
    </location>
</feature>
<comment type="similarity">
    <text evidence="1">Belongs to the RRM CPSF6/7 family.</text>
</comment>
<accession>A0ABY7CIN3</accession>
<dbReference type="RefSeq" id="XP_053020634.1">
    <property type="nucleotide sequence ID" value="XM_053169437.1"/>
</dbReference>
<dbReference type="InterPro" id="IPR035979">
    <property type="entry name" value="RBD_domain_sf"/>
</dbReference>
<dbReference type="EMBL" id="CP110425">
    <property type="protein sequence ID" value="WAQ85079.1"/>
    <property type="molecule type" value="Genomic_DNA"/>
</dbReference>
<reference evidence="6" key="1">
    <citation type="submission" date="2022-10" db="EMBL/GenBank/DDBJ databases">
        <title>Puccinia triticina Genome sequencing and assembly.</title>
        <authorList>
            <person name="Li C."/>
        </authorList>
    </citation>
    <scope>NUCLEOTIDE SEQUENCE</scope>
    <source>
        <strain evidence="6">Pt15</strain>
    </source>
</reference>
<evidence type="ECO:0000256" key="4">
    <source>
        <dbReference type="SAM" id="SignalP"/>
    </source>
</evidence>
<evidence type="ECO:0000313" key="6">
    <source>
        <dbReference type="EMBL" id="WAQ85079.1"/>
    </source>
</evidence>
<feature type="compositionally biased region" description="Basic and acidic residues" evidence="3">
    <location>
        <begin position="246"/>
        <end position="259"/>
    </location>
</feature>
<feature type="region of interest" description="Disordered" evidence="3">
    <location>
        <begin position="644"/>
        <end position="685"/>
    </location>
</feature>
<dbReference type="InterPro" id="IPR000504">
    <property type="entry name" value="RRM_dom"/>
</dbReference>
<keyword evidence="2" id="KW-0694">RNA-binding</keyword>
<name>A0ABY7CIN3_9BASI</name>
<dbReference type="Pfam" id="PF00076">
    <property type="entry name" value="RRM_1"/>
    <property type="match status" value="1"/>
</dbReference>
<evidence type="ECO:0000256" key="1">
    <source>
        <dbReference type="ARBA" id="ARBA00006265"/>
    </source>
</evidence>
<feature type="compositionally biased region" description="Gly residues" evidence="3">
    <location>
        <begin position="482"/>
        <end position="497"/>
    </location>
</feature>
<evidence type="ECO:0000256" key="3">
    <source>
        <dbReference type="SAM" id="MobiDB-lite"/>
    </source>
</evidence>
<feature type="compositionally biased region" description="Gly residues" evidence="3">
    <location>
        <begin position="507"/>
        <end position="544"/>
    </location>
</feature>
<feature type="region of interest" description="Disordered" evidence="3">
    <location>
        <begin position="460"/>
        <end position="544"/>
    </location>
</feature>
<dbReference type="Gene3D" id="3.30.70.330">
    <property type="match status" value="1"/>
</dbReference>
<feature type="chain" id="PRO_5046919561" description="RRM domain-containing protein" evidence="4">
    <location>
        <begin position="21"/>
        <end position="685"/>
    </location>
</feature>
<organism evidence="6 7">
    <name type="scientific">Puccinia triticina</name>
    <dbReference type="NCBI Taxonomy" id="208348"/>
    <lineage>
        <taxon>Eukaryota</taxon>
        <taxon>Fungi</taxon>
        <taxon>Dikarya</taxon>
        <taxon>Basidiomycota</taxon>
        <taxon>Pucciniomycotina</taxon>
        <taxon>Pucciniomycetes</taxon>
        <taxon>Pucciniales</taxon>
        <taxon>Pucciniaceae</taxon>
        <taxon>Puccinia</taxon>
    </lineage>
</organism>
<feature type="compositionally biased region" description="Gly residues" evidence="3">
    <location>
        <begin position="658"/>
        <end position="673"/>
    </location>
</feature>
<keyword evidence="4" id="KW-0732">Signal</keyword>
<feature type="signal peptide" evidence="4">
    <location>
        <begin position="1"/>
        <end position="20"/>
    </location>
</feature>
<dbReference type="SUPFAM" id="SSF54928">
    <property type="entry name" value="RNA-binding domain, RBD"/>
    <property type="match status" value="1"/>
</dbReference>
<dbReference type="PANTHER" id="PTHR23204">
    <property type="entry name" value="CLEAVAGE AND POLYADENYLATION SPECIFIC FACTOR"/>
    <property type="match status" value="1"/>
</dbReference>
<dbReference type="InterPro" id="IPR034772">
    <property type="entry name" value="CPSF6/7"/>
</dbReference>
<evidence type="ECO:0000259" key="5">
    <source>
        <dbReference type="PROSITE" id="PS50102"/>
    </source>
</evidence>
<proteinExistence type="inferred from homology"/>
<feature type="compositionally biased region" description="Basic and acidic residues" evidence="3">
    <location>
        <begin position="462"/>
        <end position="481"/>
    </location>
</feature>
<feature type="region of interest" description="Disordered" evidence="3">
    <location>
        <begin position="154"/>
        <end position="303"/>
    </location>
</feature>
<feature type="compositionally biased region" description="Gly residues" evidence="3">
    <location>
        <begin position="232"/>
        <end position="243"/>
    </location>
</feature>
<evidence type="ECO:0000256" key="2">
    <source>
        <dbReference type="PROSITE-ProRule" id="PRU00176"/>
    </source>
</evidence>
<protein>
    <recommendedName>
        <fullName evidence="5">RRM domain-containing protein</fullName>
    </recommendedName>
</protein>
<feature type="region of interest" description="Disordered" evidence="3">
    <location>
        <begin position="108"/>
        <end position="132"/>
    </location>
</feature>
<sequence length="685" mass="70892">MLLSNILFSLLILHYYGGAAHPLAPLNSLVKRGEGRIISQATHIPNEQKGAGIELDSAQELGKSHLHQNVQLPDKSVSFLLLVDPEDPAVKNEKTARRYVEHLVDSLLPASPRPPARSGHSHLPKSTTPLRLHRNRSLQLVSASLSSLPLHHPTHLQAQSHQSTRRDQHKQKLNMKQAQNSDFDDIYGPTDDAPEDNLYADLIPEDGTSIRDPTSPRAKDIKPSTSAILSADGGGGGGGGGSGRNESTHDADTKPDIKPKITPASTGNGENLLPMPPASASLPPNPMTANGQNKANGGTPTAMNHAGPPVPQSIGTISSPLSPHKPHHAHHLGHHHPGNNGDVVMNNTALSHPPHGIPSGAPGARKENDRGLCGLYVSELQWYTSDEALRKVAENLGVRVAHRDITFSEHKVNGKSKGVAYMEFSNQPDAEIVKGWFDSNEIDGKKAQCNLSPAMNGTPFRNADKHGLGGNRMPDDRDGRSRGGGFIGGMPGGPSGRGRGEDSMRRGVGGGMSRGGGPTGMGGGMGRGGMGHQGGMVGSGGGPGMNGMGGMGPMGSMNGMGGMGGMMGGMGMGPMGGGMMGMMPGGMGMMGMGGMSGMGSMNGMNGINGMMPMMMPMPGRGPMSGPTGPPGGPNNGHFNPRFIAGVNHSMGGPQASLGGTGSGVGGTGGGGNLDDGREKRRRTEY</sequence>
<dbReference type="InterPro" id="IPR012677">
    <property type="entry name" value="Nucleotide-bd_a/b_plait_sf"/>
</dbReference>
<evidence type="ECO:0000313" key="7">
    <source>
        <dbReference type="Proteomes" id="UP001164743"/>
    </source>
</evidence>
<dbReference type="GeneID" id="77810332"/>
<feature type="domain" description="RRM" evidence="5">
    <location>
        <begin position="373"/>
        <end position="454"/>
    </location>
</feature>